<gene>
    <name evidence="9" type="ORF">SSX86_011143</name>
</gene>
<keyword evidence="4 8" id="KW-0812">Transmembrane</keyword>
<evidence type="ECO:0000256" key="3">
    <source>
        <dbReference type="ARBA" id="ARBA00022448"/>
    </source>
</evidence>
<accession>A0AAP0H385</accession>
<keyword evidence="7 8" id="KW-0472">Membrane</keyword>
<dbReference type="AlphaFoldDB" id="A0AAP0H385"/>
<comment type="similarity">
    <text evidence="2">Belongs to the TrkH potassium transport family. HKT (TC 2.A.38.3) subfamily.</text>
</comment>
<protein>
    <recommendedName>
        <fullName evidence="11">Sodium transporter HKT1</fullName>
    </recommendedName>
</protein>
<dbReference type="PANTHER" id="PTHR31064:SF38">
    <property type="entry name" value="CATION TRANSPORTER HKT1_4-RELATED"/>
    <property type="match status" value="1"/>
</dbReference>
<comment type="subcellular location">
    <subcellularLocation>
        <location evidence="1">Membrane</location>
        <topology evidence="1">Multi-pass membrane protein</topology>
    </subcellularLocation>
</comment>
<dbReference type="PANTHER" id="PTHR31064">
    <property type="entry name" value="POTASSIUM TRANSPORT PROTEIN DDB_G0292412-RELATED"/>
    <property type="match status" value="1"/>
</dbReference>
<proteinExistence type="inferred from homology"/>
<keyword evidence="6" id="KW-0406">Ion transport</keyword>
<evidence type="ECO:0008006" key="11">
    <source>
        <dbReference type="Google" id="ProtNLM"/>
    </source>
</evidence>
<dbReference type="InterPro" id="IPR051143">
    <property type="entry name" value="TrkH_K-transport"/>
</dbReference>
<keyword evidence="10" id="KW-1185">Reference proteome</keyword>
<feature type="transmembrane region" description="Helical" evidence="8">
    <location>
        <begin position="360"/>
        <end position="380"/>
    </location>
</feature>
<evidence type="ECO:0000256" key="4">
    <source>
        <dbReference type="ARBA" id="ARBA00022692"/>
    </source>
</evidence>
<evidence type="ECO:0000313" key="10">
    <source>
        <dbReference type="Proteomes" id="UP001408789"/>
    </source>
</evidence>
<evidence type="ECO:0000256" key="1">
    <source>
        <dbReference type="ARBA" id="ARBA00004141"/>
    </source>
</evidence>
<name>A0AAP0H385_9ASTR</name>
<evidence type="ECO:0000313" key="9">
    <source>
        <dbReference type="EMBL" id="KAK9070741.1"/>
    </source>
</evidence>
<dbReference type="Proteomes" id="UP001408789">
    <property type="component" value="Unassembled WGS sequence"/>
</dbReference>
<feature type="transmembrane region" description="Helical" evidence="8">
    <location>
        <begin position="220"/>
        <end position="237"/>
    </location>
</feature>
<comment type="caution">
    <text evidence="9">The sequence shown here is derived from an EMBL/GenBank/DDBJ whole genome shotgun (WGS) entry which is preliminary data.</text>
</comment>
<dbReference type="GO" id="GO:0005886">
    <property type="term" value="C:plasma membrane"/>
    <property type="evidence" value="ECO:0007669"/>
    <property type="project" value="TreeGrafter"/>
</dbReference>
<dbReference type="GO" id="GO:0008324">
    <property type="term" value="F:monoatomic cation transmembrane transporter activity"/>
    <property type="evidence" value="ECO:0007669"/>
    <property type="project" value="InterPro"/>
</dbReference>
<evidence type="ECO:0000256" key="6">
    <source>
        <dbReference type="ARBA" id="ARBA00023065"/>
    </source>
</evidence>
<feature type="transmembrane region" description="Helical" evidence="8">
    <location>
        <begin position="249"/>
        <end position="265"/>
    </location>
</feature>
<evidence type="ECO:0000256" key="5">
    <source>
        <dbReference type="ARBA" id="ARBA00022989"/>
    </source>
</evidence>
<evidence type="ECO:0000256" key="7">
    <source>
        <dbReference type="ARBA" id="ARBA00023136"/>
    </source>
</evidence>
<feature type="transmembrane region" description="Helical" evidence="8">
    <location>
        <begin position="176"/>
        <end position="200"/>
    </location>
</feature>
<dbReference type="Pfam" id="PF02386">
    <property type="entry name" value="TrkH"/>
    <property type="match status" value="2"/>
</dbReference>
<evidence type="ECO:0000256" key="8">
    <source>
        <dbReference type="SAM" id="Phobius"/>
    </source>
</evidence>
<dbReference type="EMBL" id="JBCNJP010000012">
    <property type="protein sequence ID" value="KAK9070741.1"/>
    <property type="molecule type" value="Genomic_DNA"/>
</dbReference>
<dbReference type="InterPro" id="IPR003445">
    <property type="entry name" value="Cat_transpt"/>
</dbReference>
<feature type="transmembrane region" description="Helical" evidence="8">
    <location>
        <begin position="306"/>
        <end position="326"/>
    </location>
</feature>
<feature type="transmembrane region" description="Helical" evidence="8">
    <location>
        <begin position="408"/>
        <end position="426"/>
    </location>
</feature>
<feature type="transmembrane region" description="Helical" evidence="8">
    <location>
        <begin position="89"/>
        <end position="111"/>
    </location>
</feature>
<dbReference type="GO" id="GO:0030001">
    <property type="term" value="P:metal ion transport"/>
    <property type="evidence" value="ECO:0007669"/>
    <property type="project" value="UniProtKB-ARBA"/>
</dbReference>
<feature type="transmembrane region" description="Helical" evidence="8">
    <location>
        <begin position="36"/>
        <end position="53"/>
    </location>
</feature>
<keyword evidence="5 8" id="KW-1133">Transmembrane helix</keyword>
<sequence length="514" mass="58598">MKMLSNITGLLVPRCPSCFCRFTWFHLYQNKFSLELLYFLFISCLGFFILQSLDGRTTSFTPRNLDLFFTSVSATTVSSMSTIEMEYFSNTQLVILTILMFMGGEVFTSMLQHYIRIFFVKISPNDCNIVDDYERYRDTKCTSLYKIDLNNITIQKTELDNTHNDMEDLKYKSLKFLGVLVFLYLIFVQFLGVVSVLIYLNVISSAKNILNQKGLNTLTFSIFTVVSTFTSCGFVPTNENMLIFRKNSGLLLLLIPQALLGNTLYPPGFKFLIWGVGKFAKKSETTYLLNNSNGIGYDHLHSYRHASLLSISVLVFITMQFILFSWMEWSSGSLSGLSVYQKLVGILFQTVNSRHSGESVVDFSTISGALLVMFVLMMYLPPYTTFSPIAQAGCEEGKKKTRKMMENLIFPQQAYLVIFIIIVCITERKQMVDDPLNFNVLNIVFEVISAYGNVGLSTGYSCDRRLKRDGGCENKWYGFSGKWSDEGKLVLIVVMIFGRLKNFYMNGGKAWKVL</sequence>
<organism evidence="9 10">
    <name type="scientific">Deinandra increscens subsp. villosa</name>
    <dbReference type="NCBI Taxonomy" id="3103831"/>
    <lineage>
        <taxon>Eukaryota</taxon>
        <taxon>Viridiplantae</taxon>
        <taxon>Streptophyta</taxon>
        <taxon>Embryophyta</taxon>
        <taxon>Tracheophyta</taxon>
        <taxon>Spermatophyta</taxon>
        <taxon>Magnoliopsida</taxon>
        <taxon>eudicotyledons</taxon>
        <taxon>Gunneridae</taxon>
        <taxon>Pentapetalae</taxon>
        <taxon>asterids</taxon>
        <taxon>campanulids</taxon>
        <taxon>Asterales</taxon>
        <taxon>Asteraceae</taxon>
        <taxon>Asteroideae</taxon>
        <taxon>Heliantheae alliance</taxon>
        <taxon>Madieae</taxon>
        <taxon>Madiinae</taxon>
        <taxon>Deinandra</taxon>
    </lineage>
</organism>
<reference evidence="9 10" key="1">
    <citation type="submission" date="2024-04" db="EMBL/GenBank/DDBJ databases">
        <title>The reference genome of an endangered Asteraceae, Deinandra increscens subsp. villosa, native to the Central Coast of California.</title>
        <authorList>
            <person name="Guilliams M."/>
            <person name="Hasenstab-Lehman K."/>
            <person name="Meyer R."/>
            <person name="Mcevoy S."/>
        </authorList>
    </citation>
    <scope>NUCLEOTIDE SEQUENCE [LARGE SCALE GENOMIC DNA]</scope>
    <source>
        <tissue evidence="9">Leaf</tissue>
    </source>
</reference>
<keyword evidence="3" id="KW-0813">Transport</keyword>
<evidence type="ECO:0000256" key="2">
    <source>
        <dbReference type="ARBA" id="ARBA00010864"/>
    </source>
</evidence>